<dbReference type="SUPFAM" id="SSF47090">
    <property type="entry name" value="PGBD-like"/>
    <property type="match status" value="1"/>
</dbReference>
<evidence type="ECO:0000313" key="6">
    <source>
        <dbReference type="Proteomes" id="UP000182800"/>
    </source>
</evidence>
<dbReference type="RefSeq" id="WP_074444037.1">
    <property type="nucleotide sequence ID" value="NZ_FMBM01000001.1"/>
</dbReference>
<dbReference type="EMBL" id="LJSX01000015">
    <property type="protein sequence ID" value="KPQ10515.1"/>
    <property type="molecule type" value="Genomic_DNA"/>
</dbReference>
<dbReference type="EMBL" id="FMBM01000001">
    <property type="protein sequence ID" value="SCC79986.1"/>
    <property type="molecule type" value="Genomic_DNA"/>
</dbReference>
<dbReference type="STRING" id="1653334.GA0071312_1280"/>
<proteinExistence type="predicted"/>
<feature type="domain" description="Peptidase C51" evidence="2">
    <location>
        <begin position="127"/>
        <end position="219"/>
    </location>
</feature>
<evidence type="ECO:0000259" key="1">
    <source>
        <dbReference type="Pfam" id="PF01471"/>
    </source>
</evidence>
<dbReference type="InterPro" id="IPR036366">
    <property type="entry name" value="PGBDSf"/>
</dbReference>
<dbReference type="OrthoDB" id="482757at2"/>
<evidence type="ECO:0000259" key="2">
    <source>
        <dbReference type="Pfam" id="PF05257"/>
    </source>
</evidence>
<dbReference type="Gene3D" id="3.90.1720.10">
    <property type="entry name" value="endopeptidase domain like (from Nostoc punctiforme)"/>
    <property type="match status" value="1"/>
</dbReference>
<dbReference type="Pfam" id="PF05257">
    <property type="entry name" value="CHAP"/>
    <property type="match status" value="1"/>
</dbReference>
<protein>
    <submittedName>
        <fullName evidence="3 4">CHAP domain</fullName>
    </submittedName>
</protein>
<evidence type="ECO:0000313" key="5">
    <source>
        <dbReference type="Proteomes" id="UP000050497"/>
    </source>
</evidence>
<reference evidence="3 5" key="1">
    <citation type="submission" date="2015-09" db="EMBL/GenBank/DDBJ databases">
        <title>Identification and resolution of microdiversity through metagenomic sequencing of parallel consortia.</title>
        <authorList>
            <person name="Nelson W.C."/>
            <person name="Romine M.F."/>
            <person name="Lindemann S.R."/>
        </authorList>
    </citation>
    <scope>NUCLEOTIDE SEQUENCE [LARGE SCALE GENOMIC DNA]</scope>
    <source>
        <strain evidence="3">HL-109</strain>
    </source>
</reference>
<dbReference type="SUPFAM" id="SSF54001">
    <property type="entry name" value="Cysteine proteinases"/>
    <property type="match status" value="1"/>
</dbReference>
<accession>A0A0P8A5K3</accession>
<dbReference type="Proteomes" id="UP000182800">
    <property type="component" value="Unassembled WGS sequence"/>
</dbReference>
<evidence type="ECO:0000313" key="4">
    <source>
        <dbReference type="EMBL" id="SCC79986.1"/>
    </source>
</evidence>
<feature type="domain" description="Peptidoglycan binding-like" evidence="1">
    <location>
        <begin position="9"/>
        <end position="66"/>
    </location>
</feature>
<comment type="caution">
    <text evidence="3">The sequence shown here is derived from an EMBL/GenBank/DDBJ whole genome shotgun (WGS) entry which is preliminary data.</text>
</comment>
<dbReference type="PATRIC" id="fig|1653334.4.peg.3461"/>
<organism evidence="3 5">
    <name type="scientific">Saliniramus fredricksonii</name>
    <dbReference type="NCBI Taxonomy" id="1653334"/>
    <lineage>
        <taxon>Bacteria</taxon>
        <taxon>Pseudomonadati</taxon>
        <taxon>Pseudomonadota</taxon>
        <taxon>Alphaproteobacteria</taxon>
        <taxon>Hyphomicrobiales</taxon>
        <taxon>Salinarimonadaceae</taxon>
        <taxon>Saliniramus</taxon>
    </lineage>
</organism>
<dbReference type="Proteomes" id="UP000050497">
    <property type="component" value="Unassembled WGS sequence"/>
</dbReference>
<dbReference type="InterPro" id="IPR038765">
    <property type="entry name" value="Papain-like_cys_pep_sf"/>
</dbReference>
<keyword evidence="6" id="KW-1185">Reference proteome</keyword>
<dbReference type="Gene3D" id="1.10.101.10">
    <property type="entry name" value="PGBD-like superfamily/PGBD"/>
    <property type="match status" value="1"/>
</dbReference>
<name>A0A0P8A5K3_9HYPH</name>
<gene>
    <name evidence="4" type="ORF">GA0071312_1280</name>
    <name evidence="3" type="ORF">HLUCCO17_10650</name>
</gene>
<reference evidence="4 6" key="2">
    <citation type="submission" date="2016-08" db="EMBL/GenBank/DDBJ databases">
        <authorList>
            <person name="Varghese N."/>
            <person name="Submissions Spin"/>
        </authorList>
    </citation>
    <scope>NUCLEOTIDE SEQUENCE [LARGE SCALE GENOMIC DNA]</scope>
    <source>
        <strain evidence="4 6">HL-109</strain>
    </source>
</reference>
<dbReference type="InterPro" id="IPR002477">
    <property type="entry name" value="Peptidoglycan-bd-like"/>
</dbReference>
<dbReference type="AlphaFoldDB" id="A0A0P8A5K3"/>
<dbReference type="InterPro" id="IPR007921">
    <property type="entry name" value="CHAP_dom"/>
</dbReference>
<sequence>MLLRRGAKGEAVRRLSEDLMALEYLRCPQSEFDNVMDRAVRAFQAQALDPRGEPLAVDGIVGPLTQFALDLALGRRDGAPREEAGPGSRFGLAALDVARAEMARSAGEIGGNNRGPDVRLYLDGRVGEGASWCAGFVSWCYREGAARIGQEMPFGYSLGARDIRNQFRRKGWDFDVGPGDPPRPGDIIVWWRGAINGWQGHIGLVERHADGIVTTIEGNRGPYPSQVQRYSYVLGRIQRLLGFGRVLA</sequence>
<dbReference type="Pfam" id="PF01471">
    <property type="entry name" value="PG_binding_1"/>
    <property type="match status" value="1"/>
</dbReference>
<evidence type="ECO:0000313" key="3">
    <source>
        <dbReference type="EMBL" id="KPQ10515.1"/>
    </source>
</evidence>
<dbReference type="InterPro" id="IPR036365">
    <property type="entry name" value="PGBD-like_sf"/>
</dbReference>